<dbReference type="Pfam" id="PF04000">
    <property type="entry name" value="Sas10_Utp3"/>
    <property type="match status" value="1"/>
</dbReference>
<feature type="region of interest" description="Disordered" evidence="1">
    <location>
        <begin position="334"/>
        <end position="385"/>
    </location>
</feature>
<evidence type="ECO:0000313" key="2">
    <source>
        <dbReference type="EMBL" id="KKF93364.1"/>
    </source>
</evidence>
<dbReference type="AlphaFoldDB" id="A0A0F8DBG4"/>
<feature type="region of interest" description="Disordered" evidence="1">
    <location>
        <begin position="273"/>
        <end position="320"/>
    </location>
</feature>
<reference evidence="2 3" key="1">
    <citation type="submission" date="2015-04" db="EMBL/GenBank/DDBJ databases">
        <title>Genome sequence of Ceratocystis platani, a major pathogen of plane trees.</title>
        <authorList>
            <person name="Belbahri L."/>
        </authorList>
    </citation>
    <scope>NUCLEOTIDE SEQUENCE [LARGE SCALE GENOMIC DNA]</scope>
    <source>
        <strain evidence="2 3">CFO</strain>
    </source>
</reference>
<dbReference type="PANTHER" id="PTHR13237:SF9">
    <property type="entry name" value="NEUROGUIDIN"/>
    <property type="match status" value="1"/>
</dbReference>
<sequence length="385" mass="42513">MAASLSLPELFSSLSSSLHATNAIGPSVSKVEHSNEGISLLDTKNELLLSYLQHLVFLVLAKTRNARRSKAANGESDAFEIGPIVEKLAELRLYIEKGVRPLEDKLRYQIDKVLRAASAAEATSTAINGPKESASAGSGTEDDDESGSDSASDSESDAEEAGSGTDEPNSMLAPRLAAFVRQTRTEQRNARESAAKNTASSAAEEKSEVYKASKTRRVLMPEDDKRPRGDRKKMNRSRTMEEYLEDEFSTAPSALPSIGTTIAERGRKVKTAAERKVEAERREYEETNFTRLPKESKKQRKQRMMTEGRSNKMSFGGEEWRELGDGVDRIERLTKRKGGTGSKALLERSRKRAHDSGGRGAEMGDRFQKRLKVLEGGRRDKGGRR</sequence>
<organism evidence="2 3">
    <name type="scientific">Ceratocystis fimbriata f. sp. platani</name>
    <dbReference type="NCBI Taxonomy" id="88771"/>
    <lineage>
        <taxon>Eukaryota</taxon>
        <taxon>Fungi</taxon>
        <taxon>Dikarya</taxon>
        <taxon>Ascomycota</taxon>
        <taxon>Pezizomycotina</taxon>
        <taxon>Sordariomycetes</taxon>
        <taxon>Hypocreomycetidae</taxon>
        <taxon>Microascales</taxon>
        <taxon>Ceratocystidaceae</taxon>
        <taxon>Ceratocystis</taxon>
    </lineage>
</organism>
<feature type="region of interest" description="Disordered" evidence="1">
    <location>
        <begin position="119"/>
        <end position="255"/>
    </location>
</feature>
<dbReference type="InterPro" id="IPR007146">
    <property type="entry name" value="Sas10/Utp3/C1D"/>
</dbReference>
<dbReference type="EMBL" id="LBBL01000251">
    <property type="protein sequence ID" value="KKF93364.1"/>
    <property type="molecule type" value="Genomic_DNA"/>
</dbReference>
<dbReference type="GO" id="GO:0000462">
    <property type="term" value="P:maturation of SSU-rRNA from tricistronic rRNA transcript (SSU-rRNA, 5.8S rRNA, LSU-rRNA)"/>
    <property type="evidence" value="ECO:0007669"/>
    <property type="project" value="TreeGrafter"/>
</dbReference>
<evidence type="ECO:0000313" key="3">
    <source>
        <dbReference type="Proteomes" id="UP000034841"/>
    </source>
</evidence>
<feature type="compositionally biased region" description="Basic and acidic residues" evidence="1">
    <location>
        <begin position="354"/>
        <end position="385"/>
    </location>
</feature>
<protein>
    <submittedName>
        <fullName evidence="2">Uncharacterized protein</fullName>
    </submittedName>
</protein>
<feature type="compositionally biased region" description="Acidic residues" evidence="1">
    <location>
        <begin position="140"/>
        <end position="160"/>
    </location>
</feature>
<gene>
    <name evidence="2" type="ORF">CFO_g4275</name>
</gene>
<dbReference type="Proteomes" id="UP000034841">
    <property type="component" value="Unassembled WGS sequence"/>
</dbReference>
<proteinExistence type="predicted"/>
<evidence type="ECO:0000256" key="1">
    <source>
        <dbReference type="SAM" id="MobiDB-lite"/>
    </source>
</evidence>
<dbReference type="GO" id="GO:0032040">
    <property type="term" value="C:small-subunit processome"/>
    <property type="evidence" value="ECO:0007669"/>
    <property type="project" value="TreeGrafter"/>
</dbReference>
<dbReference type="OrthoDB" id="203440at2759"/>
<dbReference type="PANTHER" id="PTHR13237">
    <property type="entry name" value="SOMETHING ABOUT SILENCING PROTEIN 10-RELATED"/>
    <property type="match status" value="1"/>
</dbReference>
<feature type="compositionally biased region" description="Basic and acidic residues" evidence="1">
    <location>
        <begin position="183"/>
        <end position="194"/>
    </location>
</feature>
<keyword evidence="3" id="KW-1185">Reference proteome</keyword>
<feature type="compositionally biased region" description="Basic and acidic residues" evidence="1">
    <location>
        <begin position="273"/>
        <end position="285"/>
    </location>
</feature>
<name>A0A0F8DBG4_CERFI</name>
<accession>A0A0F8DBG4</accession>
<comment type="caution">
    <text evidence="2">The sequence shown here is derived from an EMBL/GenBank/DDBJ whole genome shotgun (WGS) entry which is preliminary data.</text>
</comment>